<dbReference type="Gene3D" id="3.40.1350.10">
    <property type="match status" value="1"/>
</dbReference>
<dbReference type="EMBL" id="JAMYZZ010000001">
    <property type="protein sequence ID" value="MCP1257028.1"/>
    <property type="molecule type" value="Genomic_DNA"/>
</dbReference>
<evidence type="ECO:0000313" key="4">
    <source>
        <dbReference type="Proteomes" id="UP001523528"/>
    </source>
</evidence>
<dbReference type="PANTHER" id="PTHR34039:SF1">
    <property type="entry name" value="UPF0102 PROTEIN YRAN"/>
    <property type="match status" value="1"/>
</dbReference>
<sequence length="189" mass="21706">MADDVFRLVRRICKLTLPTRVRRVHAIIKAVVENWRSKNMVERKLSQQAADVHSIANKCSAKQVRISTAKRTRGLASYQSGLAAEDAVCQKLRSAGWNILLQRARTRRGEIDIVAQHGATICFVEVKQRRTLQEAAECLSASQSGRLYRAAECLLQSYPQWQYDEPRFDLFMLDAKGQMEWLKDIIRQM</sequence>
<comment type="similarity">
    <text evidence="1 2">Belongs to the UPF0102 family.</text>
</comment>
<name>A0ABT1EVX8_9PROT</name>
<evidence type="ECO:0000313" key="3">
    <source>
        <dbReference type="EMBL" id="MCP1257028.1"/>
    </source>
</evidence>
<protein>
    <recommendedName>
        <fullName evidence="2">UPF0102 protein NKW50_00300</fullName>
    </recommendedName>
</protein>
<accession>A0ABT1EVX8</accession>
<reference evidence="3 4" key="1">
    <citation type="submission" date="2022-06" db="EMBL/GenBank/DDBJ databases">
        <title>Acetobacer genomes from food samples.</title>
        <authorList>
            <person name="Sombolestani A."/>
        </authorList>
    </citation>
    <scope>NUCLEOTIDE SEQUENCE [LARGE SCALE GENOMIC DNA]</scope>
    <source>
        <strain evidence="3 4">R-83285</strain>
    </source>
</reference>
<dbReference type="InterPro" id="IPR011856">
    <property type="entry name" value="tRNA_endonuc-like_dom_sf"/>
</dbReference>
<dbReference type="Pfam" id="PF02021">
    <property type="entry name" value="UPF0102"/>
    <property type="match status" value="1"/>
</dbReference>
<dbReference type="PANTHER" id="PTHR34039">
    <property type="entry name" value="UPF0102 PROTEIN YRAN"/>
    <property type="match status" value="1"/>
</dbReference>
<comment type="caution">
    <text evidence="3">The sequence shown here is derived from an EMBL/GenBank/DDBJ whole genome shotgun (WGS) entry which is preliminary data.</text>
</comment>
<dbReference type="HAMAP" id="MF_00048">
    <property type="entry name" value="UPF0102"/>
    <property type="match status" value="1"/>
</dbReference>
<gene>
    <name evidence="3" type="ORF">NKW50_00300</name>
</gene>
<dbReference type="Proteomes" id="UP001523528">
    <property type="component" value="Unassembled WGS sequence"/>
</dbReference>
<dbReference type="SUPFAM" id="SSF52980">
    <property type="entry name" value="Restriction endonuclease-like"/>
    <property type="match status" value="1"/>
</dbReference>
<keyword evidence="4" id="KW-1185">Reference proteome</keyword>
<dbReference type="RefSeq" id="WP_242012360.1">
    <property type="nucleotide sequence ID" value="NZ_JAMYZZ010000001.1"/>
</dbReference>
<proteinExistence type="inferred from homology"/>
<evidence type="ECO:0000256" key="1">
    <source>
        <dbReference type="ARBA" id="ARBA00006738"/>
    </source>
</evidence>
<organism evidence="3 4">
    <name type="scientific">Acetobacter lambici</name>
    <dbReference type="NCBI Taxonomy" id="1332824"/>
    <lineage>
        <taxon>Bacteria</taxon>
        <taxon>Pseudomonadati</taxon>
        <taxon>Pseudomonadota</taxon>
        <taxon>Alphaproteobacteria</taxon>
        <taxon>Acetobacterales</taxon>
        <taxon>Acetobacteraceae</taxon>
        <taxon>Acetobacter</taxon>
    </lineage>
</organism>
<dbReference type="InterPro" id="IPR011335">
    <property type="entry name" value="Restrct_endonuc-II-like"/>
</dbReference>
<evidence type="ECO:0000256" key="2">
    <source>
        <dbReference type="HAMAP-Rule" id="MF_00048"/>
    </source>
</evidence>
<dbReference type="InterPro" id="IPR003509">
    <property type="entry name" value="UPF0102_YraN-like"/>
</dbReference>